<dbReference type="InterPro" id="IPR003737">
    <property type="entry name" value="GlcNAc_PI_deacetylase-related"/>
</dbReference>
<dbReference type="Gene3D" id="3.40.50.10320">
    <property type="entry name" value="LmbE-like"/>
    <property type="match status" value="1"/>
</dbReference>
<sequence length="243" mass="26873">MTTSVMFCYAHPDDETFLSAGLIRTLSDEGFPPALLLATSGDAGQKNGAYRDWTREKLGTLREQEMAAAAKILGIADSRFLRLPDGRLQETDEAWFVQQVAEAINQVQPSAVFTFPPDGGNGHQDHRAISRIVTKAVVEGHCSSVRQLYYVFSDSLAQEGRTPAVTIDTLPLWPIKADALRAHDSQIEAIKRYFGDLSDCLPERRYEAFALAWESGAWWPEISETRARASLGLPHPVIPEQSG</sequence>
<dbReference type="Pfam" id="PF02585">
    <property type="entry name" value="PIG-L"/>
    <property type="match status" value="1"/>
</dbReference>
<dbReference type="PANTHER" id="PTHR12993">
    <property type="entry name" value="N-ACETYLGLUCOSAMINYL-PHOSPHATIDYLINOSITOL DE-N-ACETYLASE-RELATED"/>
    <property type="match status" value="1"/>
</dbReference>
<keyword evidence="1" id="KW-0378">Hydrolase</keyword>
<dbReference type="EC" id="3.5.1.-" evidence="1"/>
<organism evidence="1 2">
    <name type="scientific">Paenibacillus xanthanilyticus</name>
    <dbReference type="NCBI Taxonomy" id="1783531"/>
    <lineage>
        <taxon>Bacteria</taxon>
        <taxon>Bacillati</taxon>
        <taxon>Bacillota</taxon>
        <taxon>Bacilli</taxon>
        <taxon>Bacillales</taxon>
        <taxon>Paenibacillaceae</taxon>
        <taxon>Paenibacillus</taxon>
    </lineage>
</organism>
<comment type="caution">
    <text evidence="1">The sequence shown here is derived from an EMBL/GenBank/DDBJ whole genome shotgun (WGS) entry which is preliminary data.</text>
</comment>
<evidence type="ECO:0000313" key="1">
    <source>
        <dbReference type="EMBL" id="MFC4101280.1"/>
    </source>
</evidence>
<gene>
    <name evidence="1" type="ORF">ACFOZ8_16690</name>
</gene>
<dbReference type="RefSeq" id="WP_377719899.1">
    <property type="nucleotide sequence ID" value="NZ_JBHSAM010000028.1"/>
</dbReference>
<dbReference type="InterPro" id="IPR024078">
    <property type="entry name" value="LmbE-like_dom_sf"/>
</dbReference>
<dbReference type="Proteomes" id="UP001595715">
    <property type="component" value="Unassembled WGS sequence"/>
</dbReference>
<proteinExistence type="predicted"/>
<protein>
    <submittedName>
        <fullName evidence="1">PIG-L deacetylase family protein</fullName>
        <ecNumber evidence="1">3.5.1.-</ecNumber>
    </submittedName>
</protein>
<accession>A0ABV8K5I3</accession>
<keyword evidence="2" id="KW-1185">Reference proteome</keyword>
<evidence type="ECO:0000313" key="2">
    <source>
        <dbReference type="Proteomes" id="UP001595715"/>
    </source>
</evidence>
<dbReference type="GO" id="GO:0016787">
    <property type="term" value="F:hydrolase activity"/>
    <property type="evidence" value="ECO:0007669"/>
    <property type="project" value="UniProtKB-KW"/>
</dbReference>
<dbReference type="PANTHER" id="PTHR12993:SF11">
    <property type="entry name" value="N-ACETYLGLUCOSAMINYL-PHOSPHATIDYLINOSITOL DE-N-ACETYLASE"/>
    <property type="match status" value="1"/>
</dbReference>
<dbReference type="EMBL" id="JBHSAM010000028">
    <property type="protein sequence ID" value="MFC4101280.1"/>
    <property type="molecule type" value="Genomic_DNA"/>
</dbReference>
<reference evidence="2" key="1">
    <citation type="journal article" date="2019" name="Int. J. Syst. Evol. Microbiol.">
        <title>The Global Catalogue of Microorganisms (GCM) 10K type strain sequencing project: providing services to taxonomists for standard genome sequencing and annotation.</title>
        <authorList>
            <consortium name="The Broad Institute Genomics Platform"/>
            <consortium name="The Broad Institute Genome Sequencing Center for Infectious Disease"/>
            <person name="Wu L."/>
            <person name="Ma J."/>
        </authorList>
    </citation>
    <scope>NUCLEOTIDE SEQUENCE [LARGE SCALE GENOMIC DNA]</scope>
    <source>
        <strain evidence="2">IBRC-M 10987</strain>
    </source>
</reference>
<name>A0ABV8K5I3_9BACL</name>
<dbReference type="SUPFAM" id="SSF102588">
    <property type="entry name" value="LmbE-like"/>
    <property type="match status" value="1"/>
</dbReference>